<reference evidence="3" key="1">
    <citation type="submission" date="2020-10" db="EMBL/GenBank/DDBJ databases">
        <title>Genome Sequence of Monilinia vaccinii-corymbosi Sheds Light on Mummy Berry Disease Infection of Blueberry and Mating Type.</title>
        <authorList>
            <person name="Yow A.G."/>
            <person name="Zhang Y."/>
            <person name="Bansal K."/>
            <person name="Eacker S.M."/>
            <person name="Sullivan S."/>
            <person name="Liachko I."/>
            <person name="Cubeta M.A."/>
            <person name="Rollins J.A."/>
            <person name="Ashrafi H."/>
        </authorList>
    </citation>
    <scope>NUCLEOTIDE SEQUENCE</scope>
    <source>
        <strain evidence="3">RL-1</strain>
    </source>
</reference>
<dbReference type="Pfam" id="PF13577">
    <property type="entry name" value="SnoaL_4"/>
    <property type="match status" value="1"/>
</dbReference>
<evidence type="ECO:0000313" key="3">
    <source>
        <dbReference type="EMBL" id="QSZ34143.1"/>
    </source>
</evidence>
<feature type="signal peptide" evidence="1">
    <location>
        <begin position="1"/>
        <end position="18"/>
    </location>
</feature>
<organism evidence="3 4">
    <name type="scientific">Monilinia vaccinii-corymbosi</name>
    <dbReference type="NCBI Taxonomy" id="61207"/>
    <lineage>
        <taxon>Eukaryota</taxon>
        <taxon>Fungi</taxon>
        <taxon>Dikarya</taxon>
        <taxon>Ascomycota</taxon>
        <taxon>Pezizomycotina</taxon>
        <taxon>Leotiomycetes</taxon>
        <taxon>Helotiales</taxon>
        <taxon>Sclerotiniaceae</taxon>
        <taxon>Monilinia</taxon>
    </lineage>
</organism>
<dbReference type="Gene3D" id="3.10.450.50">
    <property type="match status" value="1"/>
</dbReference>
<dbReference type="CDD" id="cd00531">
    <property type="entry name" value="NTF2_like"/>
    <property type="match status" value="1"/>
</dbReference>
<evidence type="ECO:0000313" key="4">
    <source>
        <dbReference type="Proteomes" id="UP000672032"/>
    </source>
</evidence>
<keyword evidence="1" id="KW-0732">Signal</keyword>
<dbReference type="OrthoDB" id="2148716at2759"/>
<feature type="chain" id="PRO_5032391793" description="SnoaL-like domain-containing protein" evidence="1">
    <location>
        <begin position="19"/>
        <end position="204"/>
    </location>
</feature>
<dbReference type="AlphaFoldDB" id="A0A8A3PGG6"/>
<dbReference type="InterPro" id="IPR037401">
    <property type="entry name" value="SnoaL-like"/>
</dbReference>
<dbReference type="EMBL" id="CP063408">
    <property type="protein sequence ID" value="QSZ34143.1"/>
    <property type="molecule type" value="Genomic_DNA"/>
</dbReference>
<dbReference type="Proteomes" id="UP000672032">
    <property type="component" value="Chromosome 4"/>
</dbReference>
<evidence type="ECO:0000259" key="2">
    <source>
        <dbReference type="Pfam" id="PF13577"/>
    </source>
</evidence>
<evidence type="ECO:0000256" key="1">
    <source>
        <dbReference type="SAM" id="SignalP"/>
    </source>
</evidence>
<keyword evidence="4" id="KW-1185">Reference proteome</keyword>
<accession>A0A8A3PGG6</accession>
<dbReference type="SUPFAM" id="SSF54427">
    <property type="entry name" value="NTF2-like"/>
    <property type="match status" value="1"/>
</dbReference>
<gene>
    <name evidence="3" type="ORF">DSL72_005731</name>
</gene>
<proteinExistence type="predicted"/>
<name>A0A8A3PGG6_9HELO</name>
<sequence>MKLSNLLAVAGLLHSAVSDSDHSACQSISPGPVSDFQLPDFLPAASPFPDQVATETIRNTLALYSFALDGRNWETLSRVFAPNARANYTEQYGTHYGVQNITKLISEAISVFKGTHHRYATQHIVICSPTSAVSVTYLDASHFLTPVVAPDTADISQVLFLTGRYEDTWTKLDDGSWKILNRNFVFQGPAIGPDDSLPPSRESV</sequence>
<protein>
    <recommendedName>
        <fullName evidence="2">SnoaL-like domain-containing protein</fullName>
    </recommendedName>
</protein>
<dbReference type="InterPro" id="IPR032710">
    <property type="entry name" value="NTF2-like_dom_sf"/>
</dbReference>
<feature type="domain" description="SnoaL-like" evidence="2">
    <location>
        <begin position="55"/>
        <end position="182"/>
    </location>
</feature>